<proteinExistence type="predicted"/>
<gene>
    <name evidence="1" type="ORF">L195_g050210</name>
</gene>
<comment type="caution">
    <text evidence="1">The sequence shown here is derived from an EMBL/GenBank/DDBJ whole genome shotgun (WGS) entry which is preliminary data.</text>
</comment>
<dbReference type="EMBL" id="ASHM01075809">
    <property type="protein sequence ID" value="PNX57065.1"/>
    <property type="molecule type" value="Genomic_DNA"/>
</dbReference>
<dbReference type="ExpressionAtlas" id="A0A2K3JSR1">
    <property type="expression patterns" value="baseline"/>
</dbReference>
<protein>
    <submittedName>
        <fullName evidence="1">Uncharacterized protein</fullName>
    </submittedName>
</protein>
<organism evidence="1 2">
    <name type="scientific">Trifolium pratense</name>
    <name type="common">Red clover</name>
    <dbReference type="NCBI Taxonomy" id="57577"/>
    <lineage>
        <taxon>Eukaryota</taxon>
        <taxon>Viridiplantae</taxon>
        <taxon>Streptophyta</taxon>
        <taxon>Embryophyta</taxon>
        <taxon>Tracheophyta</taxon>
        <taxon>Spermatophyta</taxon>
        <taxon>Magnoliopsida</taxon>
        <taxon>eudicotyledons</taxon>
        <taxon>Gunneridae</taxon>
        <taxon>Pentapetalae</taxon>
        <taxon>rosids</taxon>
        <taxon>fabids</taxon>
        <taxon>Fabales</taxon>
        <taxon>Fabaceae</taxon>
        <taxon>Papilionoideae</taxon>
        <taxon>50 kb inversion clade</taxon>
        <taxon>NPAAA clade</taxon>
        <taxon>Hologalegina</taxon>
        <taxon>IRL clade</taxon>
        <taxon>Trifolieae</taxon>
        <taxon>Trifolium</taxon>
    </lineage>
</organism>
<sequence length="49" mass="5407">RPPSFNFKLGVPLAVKSAFKLSTVAFIFSAVLLEIIPHPFKCSIEFANL</sequence>
<dbReference type="AlphaFoldDB" id="A0A2K3JSR1"/>
<evidence type="ECO:0000313" key="2">
    <source>
        <dbReference type="Proteomes" id="UP000236291"/>
    </source>
</evidence>
<dbReference type="Proteomes" id="UP000236291">
    <property type="component" value="Unassembled WGS sequence"/>
</dbReference>
<name>A0A2K3JSR1_TRIPR</name>
<accession>A0A2K3JSR1</accession>
<reference evidence="1 2" key="1">
    <citation type="journal article" date="2014" name="Am. J. Bot.">
        <title>Genome assembly and annotation for red clover (Trifolium pratense; Fabaceae).</title>
        <authorList>
            <person name="Istvanek J."/>
            <person name="Jaros M."/>
            <person name="Krenek A."/>
            <person name="Repkova J."/>
        </authorList>
    </citation>
    <scope>NUCLEOTIDE SEQUENCE [LARGE SCALE GENOMIC DNA]</scope>
    <source>
        <strain evidence="2">cv. Tatra</strain>
        <tissue evidence="1">Young leaves</tissue>
    </source>
</reference>
<reference evidence="1 2" key="2">
    <citation type="journal article" date="2017" name="Front. Plant Sci.">
        <title>Gene Classification and Mining of Molecular Markers Useful in Red Clover (Trifolium pratense) Breeding.</title>
        <authorList>
            <person name="Istvanek J."/>
            <person name="Dluhosova J."/>
            <person name="Dluhos P."/>
            <person name="Patkova L."/>
            <person name="Nedelnik J."/>
            <person name="Repkova J."/>
        </authorList>
    </citation>
    <scope>NUCLEOTIDE SEQUENCE [LARGE SCALE GENOMIC DNA]</scope>
    <source>
        <strain evidence="2">cv. Tatra</strain>
        <tissue evidence="1">Young leaves</tissue>
    </source>
</reference>
<feature type="non-terminal residue" evidence="1">
    <location>
        <position position="1"/>
    </location>
</feature>
<evidence type="ECO:0000313" key="1">
    <source>
        <dbReference type="EMBL" id="PNX57065.1"/>
    </source>
</evidence>